<dbReference type="EMBL" id="JAYMYQ010000004">
    <property type="protein sequence ID" value="KAK7339094.1"/>
    <property type="molecule type" value="Genomic_DNA"/>
</dbReference>
<name>A0AAN9QKQ0_CANGL</name>
<comment type="caution">
    <text evidence="1">The sequence shown here is derived from an EMBL/GenBank/DDBJ whole genome shotgun (WGS) entry which is preliminary data.</text>
</comment>
<proteinExistence type="predicted"/>
<dbReference type="Proteomes" id="UP001367508">
    <property type="component" value="Unassembled WGS sequence"/>
</dbReference>
<reference evidence="1 2" key="1">
    <citation type="submission" date="2024-01" db="EMBL/GenBank/DDBJ databases">
        <title>The genomes of 5 underutilized Papilionoideae crops provide insights into root nodulation and disease resistanc.</title>
        <authorList>
            <person name="Jiang F."/>
        </authorList>
    </citation>
    <scope>NUCLEOTIDE SEQUENCE [LARGE SCALE GENOMIC DNA]</scope>
    <source>
        <strain evidence="1">LVBAO_FW01</strain>
        <tissue evidence="1">Leaves</tissue>
    </source>
</reference>
<evidence type="ECO:0000313" key="1">
    <source>
        <dbReference type="EMBL" id="KAK7339094.1"/>
    </source>
</evidence>
<gene>
    <name evidence="1" type="ORF">VNO77_19737</name>
</gene>
<dbReference type="AlphaFoldDB" id="A0AAN9QKQ0"/>
<sequence>MILPKLLWISTPGHDILSIASPPTPTNSYDHRQDTPKTSHIHMSYELLYRKNKWFVAFSSLDSPRQTVLEIDNIPCFANSTLVANRFNKHCQAKSSTFQGTYLLPKRFERAL</sequence>
<evidence type="ECO:0000313" key="2">
    <source>
        <dbReference type="Proteomes" id="UP001367508"/>
    </source>
</evidence>
<keyword evidence="2" id="KW-1185">Reference proteome</keyword>
<organism evidence="1 2">
    <name type="scientific">Canavalia gladiata</name>
    <name type="common">Sword bean</name>
    <name type="synonym">Dolichos gladiatus</name>
    <dbReference type="NCBI Taxonomy" id="3824"/>
    <lineage>
        <taxon>Eukaryota</taxon>
        <taxon>Viridiplantae</taxon>
        <taxon>Streptophyta</taxon>
        <taxon>Embryophyta</taxon>
        <taxon>Tracheophyta</taxon>
        <taxon>Spermatophyta</taxon>
        <taxon>Magnoliopsida</taxon>
        <taxon>eudicotyledons</taxon>
        <taxon>Gunneridae</taxon>
        <taxon>Pentapetalae</taxon>
        <taxon>rosids</taxon>
        <taxon>fabids</taxon>
        <taxon>Fabales</taxon>
        <taxon>Fabaceae</taxon>
        <taxon>Papilionoideae</taxon>
        <taxon>50 kb inversion clade</taxon>
        <taxon>NPAAA clade</taxon>
        <taxon>indigoferoid/millettioid clade</taxon>
        <taxon>Phaseoleae</taxon>
        <taxon>Canavalia</taxon>
    </lineage>
</organism>
<protein>
    <submittedName>
        <fullName evidence="1">Uncharacterized protein</fullName>
    </submittedName>
</protein>
<accession>A0AAN9QKQ0</accession>